<feature type="domain" description="F-box" evidence="4">
    <location>
        <begin position="8"/>
        <end position="56"/>
    </location>
</feature>
<dbReference type="SUPFAM" id="SSF48403">
    <property type="entry name" value="Ankyrin repeat"/>
    <property type="match status" value="1"/>
</dbReference>
<dbReference type="Gene3D" id="1.25.40.20">
    <property type="entry name" value="Ankyrin repeat-containing domain"/>
    <property type="match status" value="1"/>
</dbReference>
<dbReference type="Pfam" id="PF12796">
    <property type="entry name" value="Ank_2"/>
    <property type="match status" value="1"/>
</dbReference>
<feature type="repeat" description="ANK" evidence="3">
    <location>
        <begin position="250"/>
        <end position="283"/>
    </location>
</feature>
<dbReference type="InterPro" id="IPR036770">
    <property type="entry name" value="Ankyrin_rpt-contain_sf"/>
</dbReference>
<protein>
    <recommendedName>
        <fullName evidence="4">F-box domain-containing protein</fullName>
    </recommendedName>
</protein>
<dbReference type="EMBL" id="JBBBZM010000176">
    <property type="protein sequence ID" value="KAL0632294.1"/>
    <property type="molecule type" value="Genomic_DNA"/>
</dbReference>
<dbReference type="InterPro" id="IPR002110">
    <property type="entry name" value="Ankyrin_rpt"/>
</dbReference>
<dbReference type="PROSITE" id="PS50181">
    <property type="entry name" value="FBOX"/>
    <property type="match status" value="1"/>
</dbReference>
<keyword evidence="2 3" id="KW-0040">ANK repeat</keyword>
<evidence type="ECO:0000256" key="3">
    <source>
        <dbReference type="PROSITE-ProRule" id="PRU00023"/>
    </source>
</evidence>
<dbReference type="Proteomes" id="UP001447188">
    <property type="component" value="Unassembled WGS sequence"/>
</dbReference>
<dbReference type="SMART" id="SM00248">
    <property type="entry name" value="ANK"/>
    <property type="match status" value="6"/>
</dbReference>
<evidence type="ECO:0000256" key="2">
    <source>
        <dbReference type="ARBA" id="ARBA00023043"/>
    </source>
</evidence>
<evidence type="ECO:0000313" key="5">
    <source>
        <dbReference type="EMBL" id="KAL0632294.1"/>
    </source>
</evidence>
<accession>A0ABR3G8L2</accession>
<evidence type="ECO:0000313" key="6">
    <source>
        <dbReference type="Proteomes" id="UP001447188"/>
    </source>
</evidence>
<dbReference type="PROSITE" id="PS50297">
    <property type="entry name" value="ANK_REP_REGION"/>
    <property type="match status" value="2"/>
</dbReference>
<gene>
    <name evidence="5" type="ORF">Q9L58_008814</name>
</gene>
<feature type="repeat" description="ANK" evidence="3">
    <location>
        <begin position="284"/>
        <end position="316"/>
    </location>
</feature>
<proteinExistence type="predicted"/>
<organism evidence="5 6">
    <name type="scientific">Discina gigas</name>
    <dbReference type="NCBI Taxonomy" id="1032678"/>
    <lineage>
        <taxon>Eukaryota</taxon>
        <taxon>Fungi</taxon>
        <taxon>Dikarya</taxon>
        <taxon>Ascomycota</taxon>
        <taxon>Pezizomycotina</taxon>
        <taxon>Pezizomycetes</taxon>
        <taxon>Pezizales</taxon>
        <taxon>Discinaceae</taxon>
        <taxon>Discina</taxon>
    </lineage>
</organism>
<dbReference type="PANTHER" id="PTHR24171">
    <property type="entry name" value="ANKYRIN REPEAT DOMAIN-CONTAINING PROTEIN 39-RELATED"/>
    <property type="match status" value="1"/>
</dbReference>
<keyword evidence="1" id="KW-0677">Repeat</keyword>
<dbReference type="PROSITE" id="PS50088">
    <property type="entry name" value="ANK_REPEAT"/>
    <property type="match status" value="3"/>
</dbReference>
<keyword evidence="6" id="KW-1185">Reference proteome</keyword>
<sequence length="351" mass="38939">MTNTDQPTSSILAFPNELLDVVASSLDTASLNFLQQTNRRLCSVVAPRLHHAYQEHKDTILLWAARRNDAQGMQRAIEIGATVPFKLLLQESGANGWDNTARVVLDAGAYLVQKENDAVHRIFEAIWRRHLNVTRLMLERGVLAEPQSIRYRSMAISRAVIANEIEMVQLLIAHGADMKLVIRPQSCFLTVIRQGNIAIMKVFLDAGMLADLIPYQGNGDPLNAVARFGSVEMMELLLRYGASVDTKGKYGDTPLHQTAMYAGRNEMRRHLLENGADMGVKNERGYTPLHTAVCRGNLPAVVMLLEYGADVGLVRVHQWEPVRARPPGPLSLGRREDVRRALVAAGVVLHG</sequence>
<reference evidence="5 6" key="1">
    <citation type="submission" date="2024-02" db="EMBL/GenBank/DDBJ databases">
        <title>Discinaceae phylogenomics.</title>
        <authorList>
            <person name="Dirks A.C."/>
            <person name="James T.Y."/>
        </authorList>
    </citation>
    <scope>NUCLEOTIDE SEQUENCE [LARGE SCALE GENOMIC DNA]</scope>
    <source>
        <strain evidence="5 6">ACD0624</strain>
    </source>
</reference>
<comment type="caution">
    <text evidence="5">The sequence shown here is derived from an EMBL/GenBank/DDBJ whole genome shotgun (WGS) entry which is preliminary data.</text>
</comment>
<evidence type="ECO:0000256" key="1">
    <source>
        <dbReference type="ARBA" id="ARBA00022737"/>
    </source>
</evidence>
<feature type="repeat" description="ANK" evidence="3">
    <location>
        <begin position="217"/>
        <end position="249"/>
    </location>
</feature>
<dbReference type="InterPro" id="IPR001810">
    <property type="entry name" value="F-box_dom"/>
</dbReference>
<evidence type="ECO:0000259" key="4">
    <source>
        <dbReference type="PROSITE" id="PS50181"/>
    </source>
</evidence>
<name>A0ABR3G8L2_9PEZI</name>